<organism evidence="5 6">
    <name type="scientific">Arthrobotrys flagrans</name>
    <name type="common">Nematode-trapping fungus</name>
    <name type="synonym">Trichothecium flagrans</name>
    <dbReference type="NCBI Taxonomy" id="97331"/>
    <lineage>
        <taxon>Eukaryota</taxon>
        <taxon>Fungi</taxon>
        <taxon>Dikarya</taxon>
        <taxon>Ascomycota</taxon>
        <taxon>Pezizomycotina</taxon>
        <taxon>Orbiliomycetes</taxon>
        <taxon>Orbiliales</taxon>
        <taxon>Orbiliaceae</taxon>
        <taxon>Arthrobotrys</taxon>
    </lineage>
</organism>
<name>A0A437A2X8_ARTFL</name>
<dbReference type="AlphaFoldDB" id="A0A437A2X8"/>
<dbReference type="OrthoDB" id="27214at2759"/>
<dbReference type="PANTHER" id="PTHR37049:SF4">
    <property type="entry name" value="RHODANESE DOMAIN-CONTAINING PROTEIN"/>
    <property type="match status" value="1"/>
</dbReference>
<gene>
    <name evidence="5" type="ORF">DFL_003820</name>
</gene>
<dbReference type="STRING" id="97331.A0A437A2X8"/>
<dbReference type="Proteomes" id="UP000283090">
    <property type="component" value="Unassembled WGS sequence"/>
</dbReference>
<feature type="chain" id="PRO_5019464151" evidence="2">
    <location>
        <begin position="21"/>
        <end position="835"/>
    </location>
</feature>
<feature type="domain" description="CPAF-like PDZ" evidence="4">
    <location>
        <begin position="181"/>
        <end position="293"/>
    </location>
</feature>
<keyword evidence="2" id="KW-0732">Signal</keyword>
<dbReference type="InterPro" id="IPR056186">
    <property type="entry name" value="PDZ_CPAF-rel"/>
</dbReference>
<dbReference type="GO" id="GO:0006508">
    <property type="term" value="P:proteolysis"/>
    <property type="evidence" value="ECO:0007669"/>
    <property type="project" value="InterPro"/>
</dbReference>
<protein>
    <submittedName>
        <fullName evidence="5">Uncharacterized protein</fullName>
    </submittedName>
</protein>
<comment type="caution">
    <text evidence="5">The sequence shown here is derived from an EMBL/GenBank/DDBJ whole genome shotgun (WGS) entry which is preliminary data.</text>
</comment>
<evidence type="ECO:0000313" key="6">
    <source>
        <dbReference type="Proteomes" id="UP000283090"/>
    </source>
</evidence>
<dbReference type="PANTHER" id="PTHR37049">
    <property type="entry name" value="PEPTIDASE S41 FAMILY PROTEIN"/>
    <property type="match status" value="1"/>
</dbReference>
<dbReference type="EMBL" id="SAEB01000006">
    <property type="protein sequence ID" value="RVD85499.1"/>
    <property type="molecule type" value="Genomic_DNA"/>
</dbReference>
<dbReference type="Gene3D" id="3.90.226.10">
    <property type="entry name" value="2-enoyl-CoA Hydratase, Chain A, domain 1"/>
    <property type="match status" value="1"/>
</dbReference>
<dbReference type="GO" id="GO:0008236">
    <property type="term" value="F:serine-type peptidase activity"/>
    <property type="evidence" value="ECO:0007669"/>
    <property type="project" value="InterPro"/>
</dbReference>
<feature type="signal peptide" evidence="2">
    <location>
        <begin position="1"/>
        <end position="20"/>
    </location>
</feature>
<dbReference type="InterPro" id="IPR029045">
    <property type="entry name" value="ClpP/crotonase-like_dom_sf"/>
</dbReference>
<keyword evidence="6" id="KW-1185">Reference proteome</keyword>
<dbReference type="VEuPathDB" id="FungiDB:DFL_003820"/>
<feature type="domain" description="Tail specific protease" evidence="3">
    <location>
        <begin position="412"/>
        <end position="652"/>
    </location>
</feature>
<dbReference type="InterPro" id="IPR005151">
    <property type="entry name" value="Tail-specific_protease"/>
</dbReference>
<dbReference type="InterPro" id="IPR052766">
    <property type="entry name" value="S41A_metabolite_peptidase"/>
</dbReference>
<sequence length="835" mass="91132">MLGKATAALLSLGTLARAVAVPQDNASATTSARVPNATSGPGRYVPSAADLASGCANIGRVAASFVRTSDAQTANFFQIDSKIAYDCLASIPLEQEPALEFLFELSKFVQFQSTITYLARPPANSGQDPMDVLGGLTDIYNSVEAGSITSWNELETRVDALLSGCHEGHLYVAWPLPSLINFRAPFSLMDLSPDGKQASRVFVADDVRASSSQFRPSAITQIDGEDVVTAIERLTYYEASQSPDTRWNAAFESQNPPKRGSFYARTRYPGANTFTLTFQNGTTTEYRYTAVALHQPGSNIWSVLTSGQVIWDRIINVDPNVRGSGGSGASRLRTRALEELRKRKLNNDQLDETFRRIEKRQSGSNAPPPPSQLVRYNSSFPDTPGVRPYIQDINQVVGGYFMADYTGDASKTAIIDITGFAPDDQNARFPTHAVQAAVELFLAEAQRRGMERLIIDVRGNGGGFVNMGYDLYKQLFPNSDPYSGNRIRYHPASLRIAQAFTQLIDQDVIDGLIRAIGGGMGENLSTVQANTYQVAAYASLSGLDQFLNLDKDGKPFNTFDDFFGPANIYGDRFTNILTYDLDNLLAVGDLSYDITGYDDRASYSTRSPPFTPENVILVTDGVCASTCGIFAEFLRNQQRIRTVVVGGRPNGEPSAAVGGTRGAQVIQHTAHMLNFVQIVENNFTPRDSAEQADWDRVFPRPFKLNIAEAAVNWKDNIRRADPTQTPLQFYLEAADCRLYYTPQTLIFSHELWSQVGRLAWGNETDCAVGSLKNATVVTGDSNGVPVSIGSNGDTGFNSGYGDTPQLTGDRVIDTAKLIWYGVRNSLGASGGRRGY</sequence>
<evidence type="ECO:0000256" key="2">
    <source>
        <dbReference type="SAM" id="SignalP"/>
    </source>
</evidence>
<dbReference type="Pfam" id="PF23658">
    <property type="entry name" value="PDZ_CPAF_rel"/>
    <property type="match status" value="1"/>
</dbReference>
<evidence type="ECO:0000259" key="4">
    <source>
        <dbReference type="Pfam" id="PF23658"/>
    </source>
</evidence>
<evidence type="ECO:0000313" key="5">
    <source>
        <dbReference type="EMBL" id="RVD85499.1"/>
    </source>
</evidence>
<reference evidence="5 6" key="1">
    <citation type="submission" date="2019-01" db="EMBL/GenBank/DDBJ databases">
        <title>Intercellular communication is required for trap formation in the nematode-trapping fungus Duddingtonia flagrans.</title>
        <authorList>
            <person name="Youssar L."/>
            <person name="Wernet V."/>
            <person name="Hensel N."/>
            <person name="Hildebrandt H.-G."/>
            <person name="Fischer R."/>
        </authorList>
    </citation>
    <scope>NUCLEOTIDE SEQUENCE [LARGE SCALE GENOMIC DNA]</scope>
    <source>
        <strain evidence="5 6">CBS H-5679</strain>
    </source>
</reference>
<accession>A0A437A2X8</accession>
<evidence type="ECO:0000256" key="1">
    <source>
        <dbReference type="SAM" id="MobiDB-lite"/>
    </source>
</evidence>
<evidence type="ECO:0000259" key="3">
    <source>
        <dbReference type="Pfam" id="PF03572"/>
    </source>
</evidence>
<proteinExistence type="predicted"/>
<feature type="compositionally biased region" description="Basic and acidic residues" evidence="1">
    <location>
        <begin position="352"/>
        <end position="361"/>
    </location>
</feature>
<dbReference type="Pfam" id="PF03572">
    <property type="entry name" value="Peptidase_S41"/>
    <property type="match status" value="1"/>
</dbReference>
<dbReference type="GeneID" id="93586131"/>
<feature type="region of interest" description="Disordered" evidence="1">
    <location>
        <begin position="350"/>
        <end position="373"/>
    </location>
</feature>
<dbReference type="SUPFAM" id="SSF52096">
    <property type="entry name" value="ClpP/crotonase"/>
    <property type="match status" value="1"/>
</dbReference>
<dbReference type="RefSeq" id="XP_067491043.1">
    <property type="nucleotide sequence ID" value="XM_067632812.1"/>
</dbReference>